<comment type="subcellular location">
    <subcellularLocation>
        <location evidence="2">Endoplasmic reticulum membrane</location>
        <topology evidence="2">Multi-pass membrane protein</topology>
    </subcellularLocation>
</comment>
<evidence type="ECO:0000256" key="7">
    <source>
        <dbReference type="ARBA" id="ARBA00023136"/>
    </source>
</evidence>
<keyword evidence="7 9" id="KW-0472">Membrane</keyword>
<evidence type="ECO:0000256" key="1">
    <source>
        <dbReference type="ARBA" id="ARBA00003420"/>
    </source>
</evidence>
<feature type="transmembrane region" description="Helical" evidence="9">
    <location>
        <begin position="282"/>
        <end position="305"/>
    </location>
</feature>
<feature type="transmembrane region" description="Helical" evidence="9">
    <location>
        <begin position="344"/>
        <end position="363"/>
    </location>
</feature>
<feature type="domain" description="Sugar phosphate transporter" evidence="10">
    <location>
        <begin position="78"/>
        <end position="363"/>
    </location>
</feature>
<name>A0A5M8Q2F0_9LECA</name>
<feature type="transmembrane region" description="Helical" evidence="9">
    <location>
        <begin position="168"/>
        <end position="185"/>
    </location>
</feature>
<organism evidence="11 12">
    <name type="scientific">Lasallia pustulata</name>
    <dbReference type="NCBI Taxonomy" id="136370"/>
    <lineage>
        <taxon>Eukaryota</taxon>
        <taxon>Fungi</taxon>
        <taxon>Dikarya</taxon>
        <taxon>Ascomycota</taxon>
        <taxon>Pezizomycotina</taxon>
        <taxon>Lecanoromycetes</taxon>
        <taxon>OSLEUM clade</taxon>
        <taxon>Umbilicariomycetidae</taxon>
        <taxon>Umbilicariales</taxon>
        <taxon>Umbilicariaceae</taxon>
        <taxon>Lasallia</taxon>
    </lineage>
</organism>
<reference evidence="11 12" key="1">
    <citation type="submission" date="2019-09" db="EMBL/GenBank/DDBJ databases">
        <title>The hologenome of the rock-dwelling lichen Lasallia pustulata.</title>
        <authorList>
            <person name="Greshake Tzovaras B."/>
            <person name="Segers F."/>
            <person name="Bicker A."/>
            <person name="Dal Grande F."/>
            <person name="Otte J."/>
            <person name="Hankeln T."/>
            <person name="Schmitt I."/>
            <person name="Ebersberger I."/>
        </authorList>
    </citation>
    <scope>NUCLEOTIDE SEQUENCE [LARGE SCALE GENOMIC DNA]</scope>
    <source>
        <strain evidence="11">A1-1</strain>
    </source>
</reference>
<dbReference type="InterPro" id="IPR050186">
    <property type="entry name" value="TPT_transporter"/>
</dbReference>
<dbReference type="GO" id="GO:0005789">
    <property type="term" value="C:endoplasmic reticulum membrane"/>
    <property type="evidence" value="ECO:0007669"/>
    <property type="project" value="UniProtKB-SubCell"/>
</dbReference>
<evidence type="ECO:0000259" key="10">
    <source>
        <dbReference type="Pfam" id="PF03151"/>
    </source>
</evidence>
<evidence type="ECO:0000256" key="2">
    <source>
        <dbReference type="ARBA" id="ARBA00004477"/>
    </source>
</evidence>
<keyword evidence="6 9" id="KW-1133">Transmembrane helix</keyword>
<feature type="region of interest" description="Disordered" evidence="8">
    <location>
        <begin position="11"/>
        <end position="30"/>
    </location>
</feature>
<evidence type="ECO:0000313" key="12">
    <source>
        <dbReference type="Proteomes" id="UP000324767"/>
    </source>
</evidence>
<keyword evidence="5 9" id="KW-0812">Transmembrane</keyword>
<dbReference type="OrthoDB" id="10261634at2759"/>
<dbReference type="PANTHER" id="PTHR11132">
    <property type="entry name" value="SOLUTE CARRIER FAMILY 35"/>
    <property type="match status" value="1"/>
</dbReference>
<evidence type="ECO:0000256" key="8">
    <source>
        <dbReference type="SAM" id="MobiDB-lite"/>
    </source>
</evidence>
<feature type="transmembrane region" description="Helical" evidence="9">
    <location>
        <begin position="80"/>
        <end position="99"/>
    </location>
</feature>
<evidence type="ECO:0000256" key="9">
    <source>
        <dbReference type="SAM" id="Phobius"/>
    </source>
</evidence>
<evidence type="ECO:0000313" key="11">
    <source>
        <dbReference type="EMBL" id="KAA6416386.1"/>
    </source>
</evidence>
<evidence type="ECO:0000256" key="6">
    <source>
        <dbReference type="ARBA" id="ARBA00022989"/>
    </source>
</evidence>
<keyword evidence="11" id="KW-0670">Pyruvate</keyword>
<comment type="function">
    <text evidence="1">Involved in the import of GDP-mannose from the cytoplasm into the Golgi lumen.</text>
</comment>
<gene>
    <name evidence="11" type="ORF">FRX48_01106</name>
</gene>
<feature type="transmembrane region" description="Helical" evidence="9">
    <location>
        <begin position="140"/>
        <end position="162"/>
    </location>
</feature>
<evidence type="ECO:0000256" key="5">
    <source>
        <dbReference type="ARBA" id="ARBA00022692"/>
    </source>
</evidence>
<dbReference type="Pfam" id="PF03151">
    <property type="entry name" value="TPT"/>
    <property type="match status" value="1"/>
</dbReference>
<comment type="caution">
    <text evidence="11">The sequence shown here is derived from an EMBL/GenBank/DDBJ whole genome shotgun (WGS) entry which is preliminary data.</text>
</comment>
<feature type="transmembrane region" description="Helical" evidence="9">
    <location>
        <begin position="214"/>
        <end position="232"/>
    </location>
</feature>
<comment type="similarity">
    <text evidence="3">Belongs to the TPT transporter family. SLC35D subfamily.</text>
</comment>
<accession>A0A5M8Q2F0</accession>
<comment type="subunit">
    <text evidence="4">Homooligomer.</text>
</comment>
<sequence>MPVIQPFPLAPHVPRESPTPTPYPTRSGTPSHGVLVCSPEPASFPIAKLEKLARTHGKQVPVNISDGSATVPAITKLKYLAVYFAFNLGLTLFNKAVMIQFPYPFLLTALHACSSSIGTHILNIHGVFTPTRLSNRDVLLLYAFSILYTANIAISNVSLALVTVPFHQVLRATTPVFIIAIYRIIFDGTYSLETYFSLIPVIVGVGFATYGDYYATTTGFFLTLLGAIVAAIKTVTTNRLQTAGLHLNALELLHRMAPLAMLQALTAAYLSGEVSACRRFGLIQGNINVTVCAILAANGAIAFGLNLISFSANKKVGALTMTVAANVKQILALLLSYLCWKMQFGWMNVLGIFMTLIGGAWYSKVELAKKAAREEDVLMELEAIVEVADEDKS</sequence>
<evidence type="ECO:0000256" key="4">
    <source>
        <dbReference type="ARBA" id="ARBA00011182"/>
    </source>
</evidence>
<dbReference type="Proteomes" id="UP000324767">
    <property type="component" value="Unassembled WGS sequence"/>
</dbReference>
<evidence type="ECO:0000256" key="3">
    <source>
        <dbReference type="ARBA" id="ARBA00010425"/>
    </source>
</evidence>
<proteinExistence type="inferred from homology"/>
<dbReference type="AlphaFoldDB" id="A0A5M8Q2F0"/>
<dbReference type="InterPro" id="IPR004853">
    <property type="entry name" value="Sugar_P_trans_dom"/>
</dbReference>
<dbReference type="EMBL" id="VXIT01000001">
    <property type="protein sequence ID" value="KAA6416386.1"/>
    <property type="molecule type" value="Genomic_DNA"/>
</dbReference>
<protein>
    <submittedName>
        <fullName evidence="11">Phosphate phosphoenolpyruvate translocator</fullName>
    </submittedName>
</protein>